<organism evidence="1 2">
    <name type="scientific">Vespula maculifrons</name>
    <name type="common">Eastern yellow jacket</name>
    <name type="synonym">Wasp</name>
    <dbReference type="NCBI Taxonomy" id="7453"/>
    <lineage>
        <taxon>Eukaryota</taxon>
        <taxon>Metazoa</taxon>
        <taxon>Ecdysozoa</taxon>
        <taxon>Arthropoda</taxon>
        <taxon>Hexapoda</taxon>
        <taxon>Insecta</taxon>
        <taxon>Pterygota</taxon>
        <taxon>Neoptera</taxon>
        <taxon>Endopterygota</taxon>
        <taxon>Hymenoptera</taxon>
        <taxon>Apocrita</taxon>
        <taxon>Aculeata</taxon>
        <taxon>Vespoidea</taxon>
        <taxon>Vespidae</taxon>
        <taxon>Vespinae</taxon>
        <taxon>Vespula</taxon>
    </lineage>
</organism>
<keyword evidence="2" id="KW-1185">Reference proteome</keyword>
<comment type="caution">
    <text evidence="1">The sequence shown here is derived from an EMBL/GenBank/DDBJ whole genome shotgun (WGS) entry which is preliminary data.</text>
</comment>
<dbReference type="AlphaFoldDB" id="A0ABD2BC94"/>
<dbReference type="Proteomes" id="UP001607303">
    <property type="component" value="Unassembled WGS sequence"/>
</dbReference>
<evidence type="ECO:0000313" key="1">
    <source>
        <dbReference type="EMBL" id="KAL2730319.1"/>
    </source>
</evidence>
<dbReference type="EMBL" id="JAYRBN010000091">
    <property type="protein sequence ID" value="KAL2730319.1"/>
    <property type="molecule type" value="Genomic_DNA"/>
</dbReference>
<reference evidence="1 2" key="1">
    <citation type="journal article" date="2024" name="Ann. Entomol. Soc. Am.">
        <title>Genomic analyses of the southern and eastern yellowjacket wasps (Hymenoptera: Vespidae) reveal evolutionary signatures of social life.</title>
        <authorList>
            <person name="Catto M.A."/>
            <person name="Caine P.B."/>
            <person name="Orr S.E."/>
            <person name="Hunt B.G."/>
            <person name="Goodisman M.A.D."/>
        </authorList>
    </citation>
    <scope>NUCLEOTIDE SEQUENCE [LARGE SCALE GENOMIC DNA]</scope>
    <source>
        <strain evidence="1">232</strain>
        <tissue evidence="1">Head and thorax</tissue>
    </source>
</reference>
<proteinExistence type="predicted"/>
<accession>A0ABD2BC94</accession>
<sequence length="88" mass="10220">MPLFTRNRYLTKFLNSETLLSSNINKNEFSNNLVNCRNSSLLYSNVTSTVPYHLNLLTNDVAMIILKFTGSWRNVLIFELSENIRCSR</sequence>
<name>A0ABD2BC94_VESMC</name>
<gene>
    <name evidence="1" type="ORF">V1477_016130</name>
</gene>
<evidence type="ECO:0000313" key="2">
    <source>
        <dbReference type="Proteomes" id="UP001607303"/>
    </source>
</evidence>
<protein>
    <submittedName>
        <fullName evidence="1">Uncharacterized protein</fullName>
    </submittedName>
</protein>